<dbReference type="GO" id="GO:0009055">
    <property type="term" value="F:electron transfer activity"/>
    <property type="evidence" value="ECO:0007669"/>
    <property type="project" value="TreeGrafter"/>
</dbReference>
<dbReference type="AlphaFoldDB" id="A0A6I3UV69"/>
<feature type="non-terminal residue" evidence="11">
    <location>
        <position position="87"/>
    </location>
</feature>
<protein>
    <submittedName>
        <fullName evidence="11">Respiratory nitrate reductase subunit gamma</fullName>
    </submittedName>
</protein>
<gene>
    <name evidence="11" type="ORF">GM536_14490</name>
</gene>
<dbReference type="GO" id="GO:0020037">
    <property type="term" value="F:heme binding"/>
    <property type="evidence" value="ECO:0007669"/>
    <property type="project" value="TreeGrafter"/>
</dbReference>
<keyword evidence="8 9" id="KW-0472">Membrane</keyword>
<dbReference type="GO" id="GO:0019645">
    <property type="term" value="P:anaerobic electron transport chain"/>
    <property type="evidence" value="ECO:0007669"/>
    <property type="project" value="TreeGrafter"/>
</dbReference>
<feature type="domain" description="NarG-like" evidence="10">
    <location>
        <begin position="2"/>
        <end position="86"/>
    </location>
</feature>
<dbReference type="EMBL" id="WNIA01000823">
    <property type="protein sequence ID" value="MTW00211.1"/>
    <property type="molecule type" value="Genomic_DNA"/>
</dbReference>
<name>A0A6I3UV69_STREE</name>
<dbReference type="GO" id="GO:0005886">
    <property type="term" value="C:plasma membrane"/>
    <property type="evidence" value="ECO:0007669"/>
    <property type="project" value="UniProtKB-SubCell"/>
</dbReference>
<evidence type="ECO:0000256" key="1">
    <source>
        <dbReference type="ARBA" id="ARBA00004651"/>
    </source>
</evidence>
<dbReference type="InterPro" id="IPR036197">
    <property type="entry name" value="NarG-like_sf"/>
</dbReference>
<evidence type="ECO:0000256" key="5">
    <source>
        <dbReference type="ARBA" id="ARBA00022982"/>
    </source>
</evidence>
<accession>A0A6I3UV69</accession>
<keyword evidence="4 9" id="KW-0812">Transmembrane</keyword>
<proteinExistence type="predicted"/>
<dbReference type="RefSeq" id="WP_196303357.1">
    <property type="nucleotide sequence ID" value="NZ_WNIA01000823.1"/>
</dbReference>
<evidence type="ECO:0000256" key="7">
    <source>
        <dbReference type="ARBA" id="ARBA00023002"/>
    </source>
</evidence>
<reference evidence="11 12" key="1">
    <citation type="submission" date="2019-11" db="EMBL/GenBank/DDBJ databases">
        <title>Growth characteristics of pneumococcus vary with the chemical composition of the capsule and with environmental conditions.</title>
        <authorList>
            <person name="Tothpal A."/>
            <person name="Desobry K."/>
            <person name="Joshi S."/>
            <person name="Wyllie A.L."/>
            <person name="Weinberger D.M."/>
        </authorList>
    </citation>
    <scope>NUCLEOTIDE SEQUENCE [LARGE SCALE GENOMIC DNA]</scope>
    <source>
        <strain evidence="12">pnumococcus19F</strain>
    </source>
</reference>
<dbReference type="PANTHER" id="PTHR30598">
    <property type="entry name" value="NITRATE REDUCTASE PRIVATE CHAPERONE, REDOX ENZYME MATURATION PROTEIN REMP FAMILY"/>
    <property type="match status" value="1"/>
</dbReference>
<evidence type="ECO:0000256" key="4">
    <source>
        <dbReference type="ARBA" id="ARBA00022692"/>
    </source>
</evidence>
<comment type="caution">
    <text evidence="11">The sequence shown here is derived from an EMBL/GenBank/DDBJ whole genome shotgun (WGS) entry which is preliminary data.</text>
</comment>
<dbReference type="InterPro" id="IPR051936">
    <property type="entry name" value="Heme-iron_electron_transfer"/>
</dbReference>
<organism evidence="11 12">
    <name type="scientific">Streptococcus pneumoniae</name>
    <dbReference type="NCBI Taxonomy" id="1313"/>
    <lineage>
        <taxon>Bacteria</taxon>
        <taxon>Bacillati</taxon>
        <taxon>Bacillota</taxon>
        <taxon>Bacilli</taxon>
        <taxon>Lactobacillales</taxon>
        <taxon>Streptococcaceae</taxon>
        <taxon>Streptococcus</taxon>
    </lineage>
</organism>
<dbReference type="SUPFAM" id="SSF103501">
    <property type="entry name" value="Respiratory nitrate reductase 1 gamma chain"/>
    <property type="match status" value="1"/>
</dbReference>
<evidence type="ECO:0000256" key="9">
    <source>
        <dbReference type="SAM" id="Phobius"/>
    </source>
</evidence>
<sequence>VLGSAAGLAALVGLLGLLYRRFMTKSVRFTTTTMDIVTYVLLTLTVTLGCWATVHQQMIVGGYNYRDTIGPWFRSIALFQPRPELMS</sequence>
<keyword evidence="3" id="KW-1003">Cell membrane</keyword>
<dbReference type="InterPro" id="IPR023234">
    <property type="entry name" value="NarG-like_domain"/>
</dbReference>
<keyword evidence="7" id="KW-0560">Oxidoreductase</keyword>
<dbReference type="GO" id="GO:0008940">
    <property type="term" value="F:nitrate reductase activity"/>
    <property type="evidence" value="ECO:0007669"/>
    <property type="project" value="TreeGrafter"/>
</dbReference>
<evidence type="ECO:0000256" key="8">
    <source>
        <dbReference type="ARBA" id="ARBA00023136"/>
    </source>
</evidence>
<feature type="transmembrane region" description="Helical" evidence="9">
    <location>
        <begin position="36"/>
        <end position="54"/>
    </location>
</feature>
<comment type="subcellular location">
    <subcellularLocation>
        <location evidence="1">Cell membrane</location>
        <topology evidence="1">Multi-pass membrane protein</topology>
    </subcellularLocation>
</comment>
<evidence type="ECO:0000313" key="12">
    <source>
        <dbReference type="Proteomes" id="UP000437160"/>
    </source>
</evidence>
<evidence type="ECO:0000256" key="3">
    <source>
        <dbReference type="ARBA" id="ARBA00022475"/>
    </source>
</evidence>
<keyword evidence="6 9" id="KW-1133">Transmembrane helix</keyword>
<keyword evidence="2" id="KW-0813">Transport</keyword>
<evidence type="ECO:0000256" key="6">
    <source>
        <dbReference type="ARBA" id="ARBA00022989"/>
    </source>
</evidence>
<dbReference type="Gene3D" id="1.20.950.20">
    <property type="entry name" value="Transmembrane di-heme cytochromes, Chain C"/>
    <property type="match status" value="1"/>
</dbReference>
<evidence type="ECO:0000256" key="2">
    <source>
        <dbReference type="ARBA" id="ARBA00022448"/>
    </source>
</evidence>
<evidence type="ECO:0000259" key="10">
    <source>
        <dbReference type="Pfam" id="PF02665"/>
    </source>
</evidence>
<dbReference type="PANTHER" id="PTHR30598:SF3">
    <property type="entry name" value="RESPIRATORY NITRATE REDUCTASE 1 GAMMA CHAIN"/>
    <property type="match status" value="1"/>
</dbReference>
<keyword evidence="5" id="KW-0249">Electron transport</keyword>
<dbReference type="Pfam" id="PF02665">
    <property type="entry name" value="Nitrate_red_gam"/>
    <property type="match status" value="1"/>
</dbReference>
<feature type="non-terminal residue" evidence="11">
    <location>
        <position position="1"/>
    </location>
</feature>
<evidence type="ECO:0000313" key="11">
    <source>
        <dbReference type="EMBL" id="MTW00211.1"/>
    </source>
</evidence>
<dbReference type="Proteomes" id="UP000437160">
    <property type="component" value="Unassembled WGS sequence"/>
</dbReference>